<dbReference type="PANTHER" id="PTHR35744:SF4">
    <property type="entry name" value="OS04G0464600 PROTEIN"/>
    <property type="match status" value="1"/>
</dbReference>
<reference evidence="3" key="2">
    <citation type="journal article" date="2022" name="Hortic Res">
        <title>The genome of Dioscorea zingiberensis sheds light on the biosynthesis, origin and evolution of the medicinally important diosgenin saponins.</title>
        <authorList>
            <person name="Li Y."/>
            <person name="Tan C."/>
            <person name="Li Z."/>
            <person name="Guo J."/>
            <person name="Li S."/>
            <person name="Chen X."/>
            <person name="Wang C."/>
            <person name="Dai X."/>
            <person name="Yang H."/>
            <person name="Song W."/>
            <person name="Hou L."/>
            <person name="Xu J."/>
            <person name="Tong Z."/>
            <person name="Xu A."/>
            <person name="Yuan X."/>
            <person name="Wang W."/>
            <person name="Yang Q."/>
            <person name="Chen L."/>
            <person name="Sun Z."/>
            <person name="Wang K."/>
            <person name="Pan B."/>
            <person name="Chen J."/>
            <person name="Bao Y."/>
            <person name="Liu F."/>
            <person name="Qi X."/>
            <person name="Gang D.R."/>
            <person name="Wen J."/>
            <person name="Li J."/>
        </authorList>
    </citation>
    <scope>NUCLEOTIDE SEQUENCE</scope>
    <source>
        <strain evidence="3">Dzin_1.0</strain>
    </source>
</reference>
<name>A0A9D5C3J6_9LILI</name>
<keyword evidence="1" id="KW-0479">Metal-binding</keyword>
<keyword evidence="4" id="KW-1185">Reference proteome</keyword>
<keyword evidence="1" id="KW-0863">Zinc-finger</keyword>
<dbReference type="AlphaFoldDB" id="A0A9D5C3J6"/>
<comment type="caution">
    <text evidence="3">The sequence shown here is derived from an EMBL/GenBank/DDBJ whole genome shotgun (WGS) entry which is preliminary data.</text>
</comment>
<evidence type="ECO:0000259" key="2">
    <source>
        <dbReference type="PROSITE" id="PS50157"/>
    </source>
</evidence>
<dbReference type="EMBL" id="JAGGNH010000008">
    <property type="protein sequence ID" value="KAJ0965503.1"/>
    <property type="molecule type" value="Genomic_DNA"/>
</dbReference>
<organism evidence="3 4">
    <name type="scientific">Dioscorea zingiberensis</name>
    <dbReference type="NCBI Taxonomy" id="325984"/>
    <lineage>
        <taxon>Eukaryota</taxon>
        <taxon>Viridiplantae</taxon>
        <taxon>Streptophyta</taxon>
        <taxon>Embryophyta</taxon>
        <taxon>Tracheophyta</taxon>
        <taxon>Spermatophyta</taxon>
        <taxon>Magnoliopsida</taxon>
        <taxon>Liliopsida</taxon>
        <taxon>Dioscoreales</taxon>
        <taxon>Dioscoreaceae</taxon>
        <taxon>Dioscorea</taxon>
    </lineage>
</organism>
<protein>
    <recommendedName>
        <fullName evidence="2">C2H2-type domain-containing protein</fullName>
    </recommendedName>
</protein>
<feature type="domain" description="C2H2-type" evidence="2">
    <location>
        <begin position="117"/>
        <end position="145"/>
    </location>
</feature>
<evidence type="ECO:0000313" key="3">
    <source>
        <dbReference type="EMBL" id="KAJ0965503.1"/>
    </source>
</evidence>
<dbReference type="PROSITE" id="PS50157">
    <property type="entry name" value="ZINC_FINGER_C2H2_2"/>
    <property type="match status" value="1"/>
</dbReference>
<dbReference type="SUPFAM" id="SSF57667">
    <property type="entry name" value="beta-beta-alpha zinc fingers"/>
    <property type="match status" value="1"/>
</dbReference>
<dbReference type="GO" id="GO:0008270">
    <property type="term" value="F:zinc ion binding"/>
    <property type="evidence" value="ECO:0007669"/>
    <property type="project" value="UniProtKB-KW"/>
</dbReference>
<evidence type="ECO:0000256" key="1">
    <source>
        <dbReference type="PROSITE-ProRule" id="PRU00042"/>
    </source>
</evidence>
<keyword evidence="1" id="KW-0862">Zinc</keyword>
<dbReference type="PROSITE" id="PS00028">
    <property type="entry name" value="ZINC_FINGER_C2H2_1"/>
    <property type="match status" value="1"/>
</dbReference>
<sequence length="381" mass="42425">MAVLSRLFLPIPSRNLFSRRTLVSNATSRPSSFSSKSSSVAIFWDLDNKPPNAIPPYDAAVRLKLAASSFGTLKFAVAYANSHVFRHVPAPVRAQREDRRTLDRLEDAGVYTPSEPYVCRVCGRNFYNHTKFVNHFKQLHEREQAKRLHRLESTKGSQRVMLAAKLSMKMEKYRRASRDLLVPKVGYGLADELRRAGVLVRTVEDRPEAADKAIREHLVDTMDKGRIGCLMLVSDDAGFAGVLREARMRCLRTVVVGDEGDGVLKRCADAAFSWKEVASGRAKKDAASVVEKWKDRELLKKLEWTYRPEETKEVDCGDLEEGIGDGDDEDGGDMGLHCQPAVGTPYSVPDHIQDPSGTSLTVKDELAFFRASLAVGSNVVK</sequence>
<dbReference type="OrthoDB" id="3518456at2759"/>
<dbReference type="PANTHER" id="PTHR35744">
    <property type="entry name" value="C2H2-TYPE DOMAIN-CONTAINING PROTEIN"/>
    <property type="match status" value="1"/>
</dbReference>
<dbReference type="Proteomes" id="UP001085076">
    <property type="component" value="Miscellaneous, Linkage group lg08"/>
</dbReference>
<reference evidence="3" key="1">
    <citation type="submission" date="2021-03" db="EMBL/GenBank/DDBJ databases">
        <authorList>
            <person name="Li Z."/>
            <person name="Yang C."/>
        </authorList>
    </citation>
    <scope>NUCLEOTIDE SEQUENCE</scope>
    <source>
        <strain evidence="3">Dzin_1.0</strain>
        <tissue evidence="3">Leaf</tissue>
    </source>
</reference>
<evidence type="ECO:0000313" key="4">
    <source>
        <dbReference type="Proteomes" id="UP001085076"/>
    </source>
</evidence>
<gene>
    <name evidence="3" type="ORF">J5N97_026641</name>
</gene>
<proteinExistence type="predicted"/>
<dbReference type="CDD" id="cd18725">
    <property type="entry name" value="PIN_LabA-like"/>
    <property type="match status" value="1"/>
</dbReference>
<dbReference type="InterPro" id="IPR013087">
    <property type="entry name" value="Znf_C2H2_type"/>
</dbReference>
<accession>A0A9D5C3J6</accession>
<dbReference type="InterPro" id="IPR036236">
    <property type="entry name" value="Znf_C2H2_sf"/>
</dbReference>